<comment type="similarity">
    <text evidence="1">Belongs to the cytochrome c oxidase VIIc family.</text>
</comment>
<name>A0A9N7TUJ1_PLEPL</name>
<dbReference type="InterPro" id="IPR004202">
    <property type="entry name" value="COX7C/Cox8"/>
</dbReference>
<protein>
    <recommendedName>
        <fullName evidence="1">Cytochrome c oxidase subunit 7C, mitochondrial</fullName>
    </recommendedName>
    <alternativeName>
        <fullName evidence="1">Cytochrome c oxidase polypeptide VIIc</fullName>
    </alternativeName>
</protein>
<evidence type="ECO:0000256" key="2">
    <source>
        <dbReference type="SAM" id="MobiDB-lite"/>
    </source>
</evidence>
<comment type="function">
    <text evidence="1">Component of the cytochrome c oxidase, the last enzyme in the mitochondrial electron transport chain which drives oxidative phosphorylation. The respiratory chain contains 3 multisubunit complexes succinate dehydrogenase (complex II, CII), ubiquinol-cytochrome c oxidoreductase (cytochrome b-c1 complex, complex III, CIII) and cytochrome c oxidase (complex IV, CIV), that cooperate to transfer electrons derived from NADH and succinate to molecular oxygen, creating an electrochemical gradient over the inner membrane that drives transmembrane transport and the ATP synthase. Cytochrome c oxidase is the component of the respiratory chain that catalyzes the reduction of oxygen to water. Electrons originating from reduced cytochrome c in the intermembrane space (IMS) are transferred via the dinuclear copper A center (CU(A)) of subunit 2 and heme A of subunit 1 to the active site in subunit 1, a binuclear center (BNC) formed by heme A3 and copper B (CU(B)). The BNC reduces molecular oxygen to 2 water molecules using 4 electrons from cytochrome c in the IMS and 4 protons from the mitochondrial matrix.</text>
</comment>
<comment type="subcellular location">
    <subcellularLocation>
        <location evidence="1">Mitochondrion inner membrane</location>
        <topology evidence="1">Single-pass membrane protein</topology>
    </subcellularLocation>
</comment>
<dbReference type="AlphaFoldDB" id="A0A9N7TUJ1"/>
<comment type="caution">
    <text evidence="3">The sequence shown here is derived from an EMBL/GenBank/DDBJ whole genome shotgun (WGS) entry which is preliminary data.</text>
</comment>
<sequence length="74" mass="8149">MLGQAVRRFTTSAVRSSHYGEGPGKNLPFSTPDPEEVKWPSPVILPTRSSPGTYLSIKSSVPAEEWESLIFLCK</sequence>
<accession>A0A9N7TUJ1</accession>
<keyword evidence="1" id="KW-0496">Mitochondrion</keyword>
<gene>
    <name evidence="3" type="ORF">PLEPLA_LOCUS7118</name>
</gene>
<dbReference type="PANTHER" id="PTHR13313">
    <property type="entry name" value="CYTOCHROME C OXIDASE SUBUNIT VIIC"/>
    <property type="match status" value="1"/>
</dbReference>
<evidence type="ECO:0000256" key="1">
    <source>
        <dbReference type="RuleBase" id="RU368123"/>
    </source>
</evidence>
<dbReference type="GO" id="GO:0045277">
    <property type="term" value="C:respiratory chain complex IV"/>
    <property type="evidence" value="ECO:0007669"/>
    <property type="project" value="UniProtKB-UniRule"/>
</dbReference>
<feature type="region of interest" description="Disordered" evidence="2">
    <location>
        <begin position="1"/>
        <end position="36"/>
    </location>
</feature>
<keyword evidence="4" id="KW-1185">Reference proteome</keyword>
<dbReference type="GO" id="GO:0005743">
    <property type="term" value="C:mitochondrial inner membrane"/>
    <property type="evidence" value="ECO:0007669"/>
    <property type="project" value="UniProtKB-SubCell"/>
</dbReference>
<dbReference type="Proteomes" id="UP001153269">
    <property type="component" value="Unassembled WGS sequence"/>
</dbReference>
<comment type="subunit">
    <text evidence="1">Component of the cytochrome c oxidase (complex IV, CIV), a multisubunit enzyme composed of 14 subunits. The complex is composed of a catalytic core of 3 subunits, encoded in the mitochondrial DNA, and 11 supernumerary subunits, which are encoded in the nuclear genome. The complex exists as a monomer or a dimer and forms supercomplexes (SCs) in the inner mitochondrial membrane with NADH-ubiquinone oxidoreductase (complex I, CI) and ubiquinol-cytochrome c oxidoreductase (cytochrome b-c1 complex, complex III, CIII), resulting in different assemblies (supercomplex SCI(1)III(2)IV(1) and megacomplex MCI(2)III(2)IV(2)).</text>
</comment>
<dbReference type="GO" id="GO:0006123">
    <property type="term" value="P:mitochondrial electron transport, cytochrome c to oxygen"/>
    <property type="evidence" value="ECO:0007669"/>
    <property type="project" value="UniProtKB-UniRule"/>
</dbReference>
<evidence type="ECO:0000313" key="4">
    <source>
        <dbReference type="Proteomes" id="UP001153269"/>
    </source>
</evidence>
<keyword evidence="1" id="KW-0472">Membrane</keyword>
<organism evidence="3 4">
    <name type="scientific">Pleuronectes platessa</name>
    <name type="common">European plaice</name>
    <dbReference type="NCBI Taxonomy" id="8262"/>
    <lineage>
        <taxon>Eukaryota</taxon>
        <taxon>Metazoa</taxon>
        <taxon>Chordata</taxon>
        <taxon>Craniata</taxon>
        <taxon>Vertebrata</taxon>
        <taxon>Euteleostomi</taxon>
        <taxon>Actinopterygii</taxon>
        <taxon>Neopterygii</taxon>
        <taxon>Teleostei</taxon>
        <taxon>Neoteleostei</taxon>
        <taxon>Acanthomorphata</taxon>
        <taxon>Carangaria</taxon>
        <taxon>Pleuronectiformes</taxon>
        <taxon>Pleuronectoidei</taxon>
        <taxon>Pleuronectidae</taxon>
        <taxon>Pleuronectes</taxon>
    </lineage>
</organism>
<proteinExistence type="inferred from homology"/>
<reference evidence="3" key="1">
    <citation type="submission" date="2020-03" db="EMBL/GenBank/DDBJ databases">
        <authorList>
            <person name="Weist P."/>
        </authorList>
    </citation>
    <scope>NUCLEOTIDE SEQUENCE</scope>
</reference>
<keyword evidence="1" id="KW-0999">Mitochondrion inner membrane</keyword>
<comment type="pathway">
    <text evidence="1">Energy metabolism; oxidative phosphorylation.</text>
</comment>
<dbReference type="Pfam" id="PF02935">
    <property type="entry name" value="COX7C"/>
    <property type="match status" value="1"/>
</dbReference>
<dbReference type="PANTHER" id="PTHR13313:SF0">
    <property type="entry name" value="CYTOCHROME C OXIDASE SUBUNIT 7C, MITOCHONDRIAL"/>
    <property type="match status" value="1"/>
</dbReference>
<keyword evidence="1" id="KW-0809">Transit peptide</keyword>
<dbReference type="EMBL" id="CADEAL010000378">
    <property type="protein sequence ID" value="CAB1419290.1"/>
    <property type="molecule type" value="Genomic_DNA"/>
</dbReference>
<evidence type="ECO:0000313" key="3">
    <source>
        <dbReference type="EMBL" id="CAB1419290.1"/>
    </source>
</evidence>